<dbReference type="Proteomes" id="UP000199503">
    <property type="component" value="Unassembled WGS sequence"/>
</dbReference>
<evidence type="ECO:0000313" key="1">
    <source>
        <dbReference type="EMBL" id="SES45425.1"/>
    </source>
</evidence>
<accession>A0A1H9XH11</accession>
<sequence>MNAALRNRMLACDLLVAGDPDEVADEVLALARDLVRVTDERIRTWTS</sequence>
<dbReference type="AlphaFoldDB" id="A0A1H9XH11"/>
<gene>
    <name evidence="1" type="ORF">SAMN04488000_13628</name>
</gene>
<protein>
    <submittedName>
        <fullName evidence="1">Uncharacterized protein</fullName>
    </submittedName>
</protein>
<dbReference type="STRING" id="65499.SAMN04488000_13628"/>
<dbReference type="EMBL" id="FOFV01000036">
    <property type="protein sequence ID" value="SES45425.1"/>
    <property type="molecule type" value="Genomic_DNA"/>
</dbReference>
<keyword evidence="2" id="KW-1185">Reference proteome</keyword>
<name>A0A1H9XH11_9PSEU</name>
<evidence type="ECO:0000313" key="2">
    <source>
        <dbReference type="Proteomes" id="UP000199503"/>
    </source>
</evidence>
<organism evidence="1 2">
    <name type="scientific">Lentzea albida</name>
    <dbReference type="NCBI Taxonomy" id="65499"/>
    <lineage>
        <taxon>Bacteria</taxon>
        <taxon>Bacillati</taxon>
        <taxon>Actinomycetota</taxon>
        <taxon>Actinomycetes</taxon>
        <taxon>Pseudonocardiales</taxon>
        <taxon>Pseudonocardiaceae</taxon>
        <taxon>Lentzea</taxon>
    </lineage>
</organism>
<reference evidence="2" key="1">
    <citation type="submission" date="2016-10" db="EMBL/GenBank/DDBJ databases">
        <authorList>
            <person name="Varghese N."/>
            <person name="Submissions S."/>
        </authorList>
    </citation>
    <scope>NUCLEOTIDE SEQUENCE [LARGE SCALE GENOMIC DNA]</scope>
    <source>
        <strain evidence="2">DSM 44437</strain>
    </source>
</reference>
<dbReference type="RefSeq" id="WP_177230229.1">
    <property type="nucleotide sequence ID" value="NZ_FOFV01000036.1"/>
</dbReference>
<proteinExistence type="predicted"/>